<evidence type="ECO:0000313" key="2">
    <source>
        <dbReference type="Proteomes" id="UP000243217"/>
    </source>
</evidence>
<evidence type="ECO:0008006" key="3">
    <source>
        <dbReference type="Google" id="ProtNLM"/>
    </source>
</evidence>
<evidence type="ECO:0000313" key="1">
    <source>
        <dbReference type="EMBL" id="OQR86306.1"/>
    </source>
</evidence>
<accession>A0A1V9YKV9</accession>
<dbReference type="OrthoDB" id="10588033at2759"/>
<gene>
    <name evidence="1" type="ORF">THRCLA_22973</name>
</gene>
<dbReference type="EMBL" id="JNBS01003540">
    <property type="protein sequence ID" value="OQR86306.1"/>
    <property type="molecule type" value="Genomic_DNA"/>
</dbReference>
<organism evidence="1 2">
    <name type="scientific">Thraustotheca clavata</name>
    <dbReference type="NCBI Taxonomy" id="74557"/>
    <lineage>
        <taxon>Eukaryota</taxon>
        <taxon>Sar</taxon>
        <taxon>Stramenopiles</taxon>
        <taxon>Oomycota</taxon>
        <taxon>Saprolegniomycetes</taxon>
        <taxon>Saprolegniales</taxon>
        <taxon>Achlyaceae</taxon>
        <taxon>Thraustotheca</taxon>
    </lineage>
</organism>
<protein>
    <recommendedName>
        <fullName evidence="3">Secreted protein</fullName>
    </recommendedName>
</protein>
<proteinExistence type="predicted"/>
<dbReference type="AlphaFoldDB" id="A0A1V9YKV9"/>
<name>A0A1V9YKV9_9STRA</name>
<keyword evidence="2" id="KW-1185">Reference proteome</keyword>
<feature type="non-terminal residue" evidence="1">
    <location>
        <position position="92"/>
    </location>
</feature>
<dbReference type="Proteomes" id="UP000243217">
    <property type="component" value="Unassembled WGS sequence"/>
</dbReference>
<comment type="caution">
    <text evidence="1">The sequence shown here is derived from an EMBL/GenBank/DDBJ whole genome shotgun (WGS) entry which is preliminary data.</text>
</comment>
<reference evidence="1 2" key="1">
    <citation type="journal article" date="2014" name="Genome Biol. Evol.">
        <title>The secreted proteins of Achlya hypogyna and Thraustotheca clavata identify the ancestral oomycete secretome and reveal gene acquisitions by horizontal gene transfer.</title>
        <authorList>
            <person name="Misner I."/>
            <person name="Blouin N."/>
            <person name="Leonard G."/>
            <person name="Richards T.A."/>
            <person name="Lane C.E."/>
        </authorList>
    </citation>
    <scope>NUCLEOTIDE SEQUENCE [LARGE SCALE GENOMIC DNA]</scope>
    <source>
        <strain evidence="1 2">ATCC 34112</strain>
    </source>
</reference>
<sequence length="92" mass="9619">MPPSSARSRTRKVLIVAGTTLAIFGAYTATTSNVQQEAVSVVDLNMMQMAFATCSFNDGDLIALQADTGKFVARCNGCIPGGAYPDSAFVHA</sequence>